<dbReference type="InterPro" id="IPR001480">
    <property type="entry name" value="Bulb-type_lectin_dom"/>
</dbReference>
<evidence type="ECO:0000256" key="3">
    <source>
        <dbReference type="ARBA" id="ARBA00022527"/>
    </source>
</evidence>
<keyword evidence="9" id="KW-1015">Disulfide bond</keyword>
<evidence type="ECO:0000256" key="14">
    <source>
        <dbReference type="SAM" id="Phobius"/>
    </source>
</evidence>
<evidence type="ECO:0000256" key="13">
    <source>
        <dbReference type="PIRNR" id="PIRNR000641"/>
    </source>
</evidence>
<dbReference type="Gramene" id="KGN45361">
    <property type="protein sequence ID" value="KGN45361"/>
    <property type="gene ID" value="Csa_7G446780"/>
</dbReference>
<evidence type="ECO:0000256" key="4">
    <source>
        <dbReference type="ARBA" id="ARBA00022679"/>
    </source>
</evidence>
<dbReference type="Gene3D" id="2.90.10.10">
    <property type="entry name" value="Bulb-type lectin domain"/>
    <property type="match status" value="1"/>
</dbReference>
<accession>A0A0A0KC37</accession>
<keyword evidence="3 13" id="KW-0723">Serine/threonine-protein kinase</keyword>
<evidence type="ECO:0000256" key="6">
    <source>
        <dbReference type="ARBA" id="ARBA00022741"/>
    </source>
</evidence>
<dbReference type="AlphaFoldDB" id="A0A0A0KC37"/>
<evidence type="ECO:0000256" key="2">
    <source>
        <dbReference type="ARBA" id="ARBA00022475"/>
    </source>
</evidence>
<evidence type="ECO:0000259" key="16">
    <source>
        <dbReference type="PROSITE" id="PS50011"/>
    </source>
</evidence>
<feature type="chain" id="PRO_5001971958" description="Receptor-like serine/threonine-protein kinase" evidence="15">
    <location>
        <begin position="27"/>
        <end position="806"/>
    </location>
</feature>
<keyword evidence="2" id="KW-1003">Cell membrane</keyword>
<dbReference type="Pfam" id="PF08276">
    <property type="entry name" value="PAN_2"/>
    <property type="match status" value="1"/>
</dbReference>
<dbReference type="Pfam" id="PF00069">
    <property type="entry name" value="Pkinase"/>
    <property type="match status" value="1"/>
</dbReference>
<reference evidence="18 19" key="2">
    <citation type="journal article" date="2009" name="PLoS ONE">
        <title>An integrated genetic and cytogenetic map of the cucumber genome.</title>
        <authorList>
            <person name="Ren Y."/>
            <person name="Zhang Z."/>
            <person name="Liu J."/>
            <person name="Staub J.E."/>
            <person name="Han Y."/>
            <person name="Cheng Z."/>
            <person name="Li X."/>
            <person name="Lu J."/>
            <person name="Miao H."/>
            <person name="Kang H."/>
            <person name="Xie B."/>
            <person name="Gu X."/>
            <person name="Wang X."/>
            <person name="Du Y."/>
            <person name="Jin W."/>
            <person name="Huang S."/>
        </authorList>
    </citation>
    <scope>NUCLEOTIDE SEQUENCE [LARGE SCALE GENOMIC DNA]</scope>
    <source>
        <strain evidence="19">cv. 9930</strain>
    </source>
</reference>
<comment type="subcellular location">
    <subcellularLocation>
        <location evidence="1">Cell membrane</location>
        <topology evidence="1">Single-pass type I membrane protein</topology>
    </subcellularLocation>
</comment>
<evidence type="ECO:0000256" key="7">
    <source>
        <dbReference type="ARBA" id="ARBA00022777"/>
    </source>
</evidence>
<evidence type="ECO:0000256" key="9">
    <source>
        <dbReference type="ARBA" id="ARBA00023157"/>
    </source>
</evidence>
<name>A0A0A0KC37_CUCSA</name>
<keyword evidence="4 13" id="KW-0808">Transferase</keyword>
<dbReference type="InterPro" id="IPR000719">
    <property type="entry name" value="Prot_kinase_dom"/>
</dbReference>
<dbReference type="InterPro" id="IPR003609">
    <property type="entry name" value="Pan_app"/>
</dbReference>
<evidence type="ECO:0000256" key="1">
    <source>
        <dbReference type="ARBA" id="ARBA00004251"/>
    </source>
</evidence>
<dbReference type="CDD" id="cd00028">
    <property type="entry name" value="B_lectin"/>
    <property type="match status" value="1"/>
</dbReference>
<evidence type="ECO:0000313" key="19">
    <source>
        <dbReference type="Proteomes" id="UP000029981"/>
    </source>
</evidence>
<proteinExistence type="inferred from homology"/>
<dbReference type="GO" id="GO:0005524">
    <property type="term" value="F:ATP binding"/>
    <property type="evidence" value="ECO:0007669"/>
    <property type="project" value="UniProtKB-KW"/>
</dbReference>
<dbReference type="SMART" id="SM00220">
    <property type="entry name" value="S_TKc"/>
    <property type="match status" value="1"/>
</dbReference>
<feature type="domain" description="Protein kinase" evidence="16">
    <location>
        <begin position="407"/>
        <end position="722"/>
    </location>
</feature>
<dbReference type="STRING" id="3659.A0A0A0KC37"/>
<evidence type="ECO:0000256" key="8">
    <source>
        <dbReference type="ARBA" id="ARBA00022840"/>
    </source>
</evidence>
<evidence type="ECO:0000256" key="11">
    <source>
        <dbReference type="ARBA" id="ARBA00047899"/>
    </source>
</evidence>
<dbReference type="InterPro" id="IPR024171">
    <property type="entry name" value="SRK-like_kinase"/>
</dbReference>
<dbReference type="GO" id="GO:0007165">
    <property type="term" value="P:signal transduction"/>
    <property type="evidence" value="ECO:0000318"/>
    <property type="project" value="GO_Central"/>
</dbReference>
<dbReference type="GO" id="GO:0004674">
    <property type="term" value="F:protein serine/threonine kinase activity"/>
    <property type="evidence" value="ECO:0000318"/>
    <property type="project" value="GO_Central"/>
</dbReference>
<dbReference type="SUPFAM" id="SSF56112">
    <property type="entry name" value="Protein kinase-like (PK-like)"/>
    <property type="match status" value="1"/>
</dbReference>
<keyword evidence="7 13" id="KW-0418">Kinase</keyword>
<gene>
    <name evidence="18" type="ORF">Csa_7G446780</name>
</gene>
<feature type="domain" description="Bulb-type lectin" evidence="17">
    <location>
        <begin position="20"/>
        <end position="139"/>
    </location>
</feature>
<evidence type="ECO:0000256" key="5">
    <source>
        <dbReference type="ARBA" id="ARBA00022729"/>
    </source>
</evidence>
<keyword evidence="14" id="KW-0812">Transmembrane</keyword>
<comment type="similarity">
    <text evidence="13">Belongs to the protein kinase superfamily. Ser/Thr protein kinase family.</text>
</comment>
<dbReference type="FunFam" id="1.10.510.10:FF:001023">
    <property type="entry name" value="Os07g0541700 protein"/>
    <property type="match status" value="1"/>
</dbReference>
<dbReference type="InterPro" id="IPR011009">
    <property type="entry name" value="Kinase-like_dom_sf"/>
</dbReference>
<dbReference type="GO" id="GO:0005886">
    <property type="term" value="C:plasma membrane"/>
    <property type="evidence" value="ECO:0000318"/>
    <property type="project" value="GO_Central"/>
</dbReference>
<comment type="catalytic activity">
    <reaction evidence="11 13">
        <text>L-threonyl-[protein] + ATP = O-phospho-L-threonyl-[protein] + ADP + H(+)</text>
        <dbReference type="Rhea" id="RHEA:46608"/>
        <dbReference type="Rhea" id="RHEA-COMP:11060"/>
        <dbReference type="Rhea" id="RHEA-COMP:11605"/>
        <dbReference type="ChEBI" id="CHEBI:15378"/>
        <dbReference type="ChEBI" id="CHEBI:30013"/>
        <dbReference type="ChEBI" id="CHEBI:30616"/>
        <dbReference type="ChEBI" id="CHEBI:61977"/>
        <dbReference type="ChEBI" id="CHEBI:456216"/>
        <dbReference type="EC" id="2.7.11.1"/>
    </reaction>
</comment>
<reference evidence="18 19" key="4">
    <citation type="journal article" date="2011" name="BMC Genomics">
        <title>RNA-Seq improves annotation of protein-coding genes in the cucumber genome.</title>
        <authorList>
            <person name="Li Z."/>
            <person name="Zhang Z."/>
            <person name="Yan P."/>
            <person name="Huang S."/>
            <person name="Fei Z."/>
            <person name="Lin K."/>
        </authorList>
    </citation>
    <scope>NUCLEOTIDE SEQUENCE [LARGE SCALE GENOMIC DNA]</scope>
    <source>
        <strain evidence="19">cv. 9930</strain>
    </source>
</reference>
<comment type="catalytic activity">
    <reaction evidence="12 13">
        <text>L-seryl-[protein] + ATP = O-phospho-L-seryl-[protein] + ADP + H(+)</text>
        <dbReference type="Rhea" id="RHEA:17989"/>
        <dbReference type="Rhea" id="RHEA-COMP:9863"/>
        <dbReference type="Rhea" id="RHEA-COMP:11604"/>
        <dbReference type="ChEBI" id="CHEBI:15378"/>
        <dbReference type="ChEBI" id="CHEBI:29999"/>
        <dbReference type="ChEBI" id="CHEBI:30616"/>
        <dbReference type="ChEBI" id="CHEBI:83421"/>
        <dbReference type="ChEBI" id="CHEBI:456216"/>
        <dbReference type="EC" id="2.7.11.1"/>
    </reaction>
</comment>
<reference evidence="18 19" key="3">
    <citation type="journal article" date="2010" name="BMC Genomics">
        <title>Transcriptome sequencing and comparative analysis of cucumber flowers with different sex types.</title>
        <authorList>
            <person name="Guo S."/>
            <person name="Zheng Y."/>
            <person name="Joung J.G."/>
            <person name="Liu S."/>
            <person name="Zhang Z."/>
            <person name="Crasta O.R."/>
            <person name="Sobral B.W."/>
            <person name="Xu Y."/>
            <person name="Huang S."/>
            <person name="Fei Z."/>
        </authorList>
    </citation>
    <scope>NUCLEOTIDE SEQUENCE [LARGE SCALE GENOMIC DNA]</scope>
    <source>
        <strain evidence="19">cv. 9930</strain>
    </source>
</reference>
<dbReference type="InterPro" id="IPR036426">
    <property type="entry name" value="Bulb-type_lectin_dom_sf"/>
</dbReference>
<dbReference type="PROSITE" id="PS00108">
    <property type="entry name" value="PROTEIN_KINASE_ST"/>
    <property type="match status" value="1"/>
</dbReference>
<keyword evidence="8 13" id="KW-0067">ATP-binding</keyword>
<dbReference type="PANTHER" id="PTHR27002">
    <property type="entry name" value="RECEPTOR-LIKE SERINE/THREONINE-PROTEIN KINASE SD1-8"/>
    <property type="match status" value="1"/>
</dbReference>
<keyword evidence="14" id="KW-0472">Membrane</keyword>
<feature type="signal peptide" evidence="15">
    <location>
        <begin position="1"/>
        <end position="26"/>
    </location>
</feature>
<dbReference type="Proteomes" id="UP000029981">
    <property type="component" value="Chromosome 7"/>
</dbReference>
<sequence length="806" mass="91922">MFLFPQLLILFCCFFVALFMAKFSHGHTTLANDVLAQGQHLSIAFYIPPSSNSIYLGISDNTNDQKPIWIANRNSPFPNNSASISLTIDVNGSLKIQSGNCSFSLFNGGQPTTSSAILQDNGNFVLRELNRDGSVKQIVWQSFDHPTDTLLPGMKIGINHKTNSTWSLISWRNYKSPKPGGLSLGMNPNNTYELVVCVRGELLWRTGNWKEGSFEFLEKDKGFNFVRVSNENETYFIYYAREPNGYSLYRNSYYHGESGELILSQIRLENNGNVRINNEIYDSPCLLTSNEIRGACVWRELDKIPECRNKLSHGYGPYISQINGYELERINGSDYYYKLSGNLTMFECRSICINDCDCIAFGIPAYESDSGCEFWKSGANFIPENDSLQMLWSLDTDSEFLDTDHEFSNTNDESPNGKWKVWVQITVALTLPATFLLLCFIIYTKWRTQIFKAIGKVKKGFLRGMGMISECYNILRIMIIQIRDGKKNPELQFFDFETILSATNNFGEEYSEKKLIFDWEKRLHVVQGIVQGLLYLHYYSRVRIIHRDLKVSNILLDDEMNAKISDFGMARVFKPSDNEANTSRVVGTHQKNYHNYDTERPLNLIGYVIKNDNVCIFQAWELWVNGRGEELIDLGLCNSDDQKAKALRCIHVSLLCVQQIPGNRPTMLDIYFMINNDSAQLPSPKQPAFFIAQSPSSSQREIEEVDSETHTTHRSNLFIEFYDTLNDGCKSSMADILHQGQELTTGSQLIPATVIFVLGFNYYPPNTNTMTLPIDTTSAMLQDDGDFVWRELKPRWISKANSVAEL</sequence>
<evidence type="ECO:0000313" key="18">
    <source>
        <dbReference type="EMBL" id="KGN45361.1"/>
    </source>
</evidence>
<dbReference type="SMART" id="SM00108">
    <property type="entry name" value="B_lectin"/>
    <property type="match status" value="1"/>
</dbReference>
<dbReference type="GO" id="GO:0006955">
    <property type="term" value="P:immune response"/>
    <property type="evidence" value="ECO:0000318"/>
    <property type="project" value="GO_Central"/>
</dbReference>
<feature type="transmembrane region" description="Helical" evidence="14">
    <location>
        <begin position="421"/>
        <end position="443"/>
    </location>
</feature>
<reference evidence="18 19" key="1">
    <citation type="journal article" date="2009" name="Nat. Genet.">
        <title>The genome of the cucumber, Cucumis sativus L.</title>
        <authorList>
            <person name="Huang S."/>
            <person name="Li R."/>
            <person name="Zhang Z."/>
            <person name="Li L."/>
            <person name="Gu X."/>
            <person name="Fan W."/>
            <person name="Lucas W.J."/>
            <person name="Wang X."/>
            <person name="Xie B."/>
            <person name="Ni P."/>
            <person name="Ren Y."/>
            <person name="Zhu H."/>
            <person name="Li J."/>
            <person name="Lin K."/>
            <person name="Jin W."/>
            <person name="Fei Z."/>
            <person name="Li G."/>
            <person name="Staub J."/>
            <person name="Kilian A."/>
            <person name="van der Vossen E.A."/>
            <person name="Wu Y."/>
            <person name="Guo J."/>
            <person name="He J."/>
            <person name="Jia Z."/>
            <person name="Ren Y."/>
            <person name="Tian G."/>
            <person name="Lu Y."/>
            <person name="Ruan J."/>
            <person name="Qian W."/>
            <person name="Wang M."/>
            <person name="Huang Q."/>
            <person name="Li B."/>
            <person name="Xuan Z."/>
            <person name="Cao J."/>
            <person name="Asan"/>
            <person name="Wu Z."/>
            <person name="Zhang J."/>
            <person name="Cai Q."/>
            <person name="Bai Y."/>
            <person name="Zhao B."/>
            <person name="Han Y."/>
            <person name="Li Y."/>
            <person name="Li X."/>
            <person name="Wang S."/>
            <person name="Shi Q."/>
            <person name="Liu S."/>
            <person name="Cho W.K."/>
            <person name="Kim J.Y."/>
            <person name="Xu Y."/>
            <person name="Heller-Uszynska K."/>
            <person name="Miao H."/>
            <person name="Cheng Z."/>
            <person name="Zhang S."/>
            <person name="Wu J."/>
            <person name="Yang Y."/>
            <person name="Kang H."/>
            <person name="Li M."/>
            <person name="Liang H."/>
            <person name="Ren X."/>
            <person name="Shi Z."/>
            <person name="Wen M."/>
            <person name="Jian M."/>
            <person name="Yang H."/>
            <person name="Zhang G."/>
            <person name="Yang Z."/>
            <person name="Chen R."/>
            <person name="Liu S."/>
            <person name="Li J."/>
            <person name="Ma L."/>
            <person name="Liu H."/>
            <person name="Zhou Y."/>
            <person name="Zhao J."/>
            <person name="Fang X."/>
            <person name="Li G."/>
            <person name="Fang L."/>
            <person name="Li Y."/>
            <person name="Liu D."/>
            <person name="Zheng H."/>
            <person name="Zhang Y."/>
            <person name="Qin N."/>
            <person name="Li Z."/>
            <person name="Yang G."/>
            <person name="Yang S."/>
            <person name="Bolund L."/>
            <person name="Kristiansen K."/>
            <person name="Zheng H."/>
            <person name="Li S."/>
            <person name="Zhang X."/>
            <person name="Yang H."/>
            <person name="Wang J."/>
            <person name="Sun R."/>
            <person name="Zhang B."/>
            <person name="Jiang S."/>
            <person name="Wang J."/>
            <person name="Du Y."/>
            <person name="Li S."/>
        </authorList>
    </citation>
    <scope>NUCLEOTIDE SEQUENCE [LARGE SCALE GENOMIC DNA]</scope>
    <source>
        <strain evidence="19">cv. 9930</strain>
    </source>
</reference>
<evidence type="ECO:0000256" key="10">
    <source>
        <dbReference type="ARBA" id="ARBA00023180"/>
    </source>
</evidence>
<keyword evidence="14" id="KW-1133">Transmembrane helix</keyword>
<keyword evidence="6 13" id="KW-0547">Nucleotide-binding</keyword>
<organism evidence="18 19">
    <name type="scientific">Cucumis sativus</name>
    <name type="common">Cucumber</name>
    <dbReference type="NCBI Taxonomy" id="3659"/>
    <lineage>
        <taxon>Eukaryota</taxon>
        <taxon>Viridiplantae</taxon>
        <taxon>Streptophyta</taxon>
        <taxon>Embryophyta</taxon>
        <taxon>Tracheophyta</taxon>
        <taxon>Spermatophyta</taxon>
        <taxon>Magnoliopsida</taxon>
        <taxon>eudicotyledons</taxon>
        <taxon>Gunneridae</taxon>
        <taxon>Pentapetalae</taxon>
        <taxon>rosids</taxon>
        <taxon>fabids</taxon>
        <taxon>Cucurbitales</taxon>
        <taxon>Cucurbitaceae</taxon>
        <taxon>Benincaseae</taxon>
        <taxon>Cucumis</taxon>
    </lineage>
</organism>
<dbReference type="SUPFAM" id="SSF51110">
    <property type="entry name" value="alpha-D-mannose-specific plant lectins"/>
    <property type="match status" value="1"/>
</dbReference>
<keyword evidence="10" id="KW-0325">Glycoprotein</keyword>
<dbReference type="InterPro" id="IPR008271">
    <property type="entry name" value="Ser/Thr_kinase_AS"/>
</dbReference>
<dbReference type="EC" id="2.7.11.1" evidence="13"/>
<dbReference type="GO" id="GO:0106310">
    <property type="term" value="F:protein serine kinase activity"/>
    <property type="evidence" value="ECO:0007669"/>
    <property type="project" value="RHEA"/>
</dbReference>
<dbReference type="PANTHER" id="PTHR27002:SF812">
    <property type="entry name" value="RECEPTOR-LIKE SERINE_THREONINE-PROTEIN KINASE"/>
    <property type="match status" value="1"/>
</dbReference>
<evidence type="ECO:0000259" key="17">
    <source>
        <dbReference type="PROSITE" id="PS50927"/>
    </source>
</evidence>
<dbReference type="OMA" id="CEIWSTG"/>
<keyword evidence="5 15" id="KW-0732">Signal</keyword>
<dbReference type="PROSITE" id="PS50927">
    <property type="entry name" value="BULB_LECTIN"/>
    <property type="match status" value="1"/>
</dbReference>
<dbReference type="PROSITE" id="PS50011">
    <property type="entry name" value="PROTEIN_KINASE_DOM"/>
    <property type="match status" value="1"/>
</dbReference>
<evidence type="ECO:0000256" key="12">
    <source>
        <dbReference type="ARBA" id="ARBA00048679"/>
    </source>
</evidence>
<dbReference type="EMBL" id="CM002928">
    <property type="protein sequence ID" value="KGN45361.1"/>
    <property type="molecule type" value="Genomic_DNA"/>
</dbReference>
<protein>
    <recommendedName>
        <fullName evidence="13">Receptor-like serine/threonine-protein kinase</fullName>
        <ecNumber evidence="13">2.7.11.1</ecNumber>
    </recommendedName>
</protein>
<evidence type="ECO:0000256" key="15">
    <source>
        <dbReference type="SAM" id="SignalP"/>
    </source>
</evidence>
<dbReference type="Pfam" id="PF01453">
    <property type="entry name" value="B_lectin"/>
    <property type="match status" value="1"/>
</dbReference>
<keyword evidence="19" id="KW-1185">Reference proteome</keyword>
<dbReference type="Gene3D" id="1.10.510.10">
    <property type="entry name" value="Transferase(Phosphotransferase) domain 1"/>
    <property type="match status" value="1"/>
</dbReference>
<dbReference type="PIRSF" id="PIRSF000641">
    <property type="entry name" value="SRK"/>
    <property type="match status" value="1"/>
</dbReference>